<gene>
    <name evidence="1" type="ORF">SAMN04487987_102136</name>
</gene>
<name>A0A1I1NLC4_9FLAO</name>
<dbReference type="STRING" id="870482.SAMN04487987_102136"/>
<accession>A0A1I1NLC4</accession>
<evidence type="ECO:0000313" key="1">
    <source>
        <dbReference type="EMBL" id="SFC94550.1"/>
    </source>
</evidence>
<proteinExistence type="predicted"/>
<keyword evidence="2" id="KW-1185">Reference proteome</keyword>
<dbReference type="Proteomes" id="UP000199439">
    <property type="component" value="Unassembled WGS sequence"/>
</dbReference>
<dbReference type="EMBL" id="FOMI01000002">
    <property type="protein sequence ID" value="SFC94550.1"/>
    <property type="molecule type" value="Genomic_DNA"/>
</dbReference>
<protein>
    <submittedName>
        <fullName evidence="1">Lipocalin-like domain-containing protein</fullName>
    </submittedName>
</protein>
<dbReference type="AlphaFoldDB" id="A0A1I1NLC4"/>
<reference evidence="2" key="1">
    <citation type="submission" date="2016-10" db="EMBL/GenBank/DDBJ databases">
        <authorList>
            <person name="Varghese N."/>
            <person name="Submissions S."/>
        </authorList>
    </citation>
    <scope>NUCLEOTIDE SEQUENCE [LARGE SCALE GENOMIC DNA]</scope>
    <source>
        <strain evidence="2">DSM 25730</strain>
    </source>
</reference>
<organism evidence="1 2">
    <name type="scientific">Algibacter pectinivorans</name>
    <dbReference type="NCBI Taxonomy" id="870482"/>
    <lineage>
        <taxon>Bacteria</taxon>
        <taxon>Pseudomonadati</taxon>
        <taxon>Bacteroidota</taxon>
        <taxon>Flavobacteriia</taxon>
        <taxon>Flavobacteriales</taxon>
        <taxon>Flavobacteriaceae</taxon>
        <taxon>Algibacter</taxon>
    </lineage>
</organism>
<sequence length="159" mass="17782">MKNMKNLLFILCTVCLMSCGTSKTVRTSKKVIKGDWALTNITYSKPGTYNVTLLNDASKECFENSTWSFIPNNNTGMYVINGIACDTGNRNFVFTINEVDEVTGLYNFLLKPTNEKGKSETNQGFKLNLTALSETDMQWQQTVSVDGAPFVISMNFVKQ</sequence>
<evidence type="ECO:0000313" key="2">
    <source>
        <dbReference type="Proteomes" id="UP000199439"/>
    </source>
</evidence>